<keyword evidence="1" id="KW-0812">Transmembrane</keyword>
<dbReference type="RefSeq" id="WP_028284189.1">
    <property type="nucleotide sequence ID" value="NZ_CAXBHU010000002.1"/>
</dbReference>
<gene>
    <name evidence="2" type="ORF">IEG06_05060</name>
</gene>
<feature type="transmembrane region" description="Helical" evidence="1">
    <location>
        <begin position="7"/>
        <end position="28"/>
    </location>
</feature>
<keyword evidence="1" id="KW-1133">Transmembrane helix</keyword>
<evidence type="ECO:0000256" key="1">
    <source>
        <dbReference type="SAM" id="Phobius"/>
    </source>
</evidence>
<dbReference type="EMBL" id="JACXXH010000002">
    <property type="protein sequence ID" value="MBD3862810.1"/>
    <property type="molecule type" value="Genomic_DNA"/>
</dbReference>
<evidence type="ECO:0000313" key="2">
    <source>
        <dbReference type="EMBL" id="MBD3862810.1"/>
    </source>
</evidence>
<sequence>MKLFTYITTIISVILIIYNATNLNFSALFEGKSIVAIITILASLCAICLVHILRISKKIELKSKS</sequence>
<keyword evidence="1" id="KW-0472">Membrane</keyword>
<feature type="transmembrane region" description="Helical" evidence="1">
    <location>
        <begin position="34"/>
        <end position="55"/>
    </location>
</feature>
<keyword evidence="3" id="KW-1185">Reference proteome</keyword>
<reference evidence="2 3" key="1">
    <citation type="submission" date="2020-09" db="EMBL/GenBank/DDBJ databases">
        <title>Bacillus nautilus sp. nov., Chryseoglobus crepusculi sp. nov, and Psychrobacter noctis sp. nov., isolated from deep-sea sponges from the equatorial Atlantic.</title>
        <authorList>
            <person name="Stennett H.L."/>
            <person name="Williams S.E."/>
        </authorList>
    </citation>
    <scope>NUCLEOTIDE SEQUENCE [LARGE SCALE GENOMIC DNA]</scope>
    <source>
        <strain evidence="2 3">28M-24</strain>
    </source>
</reference>
<protein>
    <submittedName>
        <fullName evidence="2">Uncharacterized protein</fullName>
    </submittedName>
</protein>
<name>A0ABR8LSJ3_9FLAO</name>
<accession>A0ABR8LSJ3</accession>
<organism evidence="2 3">
    <name type="scientific">Olleya marilimosa</name>
    <dbReference type="NCBI Taxonomy" id="272164"/>
    <lineage>
        <taxon>Bacteria</taxon>
        <taxon>Pseudomonadati</taxon>
        <taxon>Bacteroidota</taxon>
        <taxon>Flavobacteriia</taxon>
        <taxon>Flavobacteriales</taxon>
        <taxon>Flavobacteriaceae</taxon>
    </lineage>
</organism>
<proteinExistence type="predicted"/>
<dbReference type="Proteomes" id="UP000627521">
    <property type="component" value="Unassembled WGS sequence"/>
</dbReference>
<evidence type="ECO:0000313" key="3">
    <source>
        <dbReference type="Proteomes" id="UP000627521"/>
    </source>
</evidence>
<comment type="caution">
    <text evidence="2">The sequence shown here is derived from an EMBL/GenBank/DDBJ whole genome shotgun (WGS) entry which is preliminary data.</text>
</comment>